<dbReference type="InterPro" id="IPR017896">
    <property type="entry name" value="4Fe4S_Fe-S-bd"/>
</dbReference>
<dbReference type="InterPro" id="IPR050954">
    <property type="entry name" value="ET_IronSulfur_Cluster-Binding"/>
</dbReference>
<sequence>MATYGLLIDYELCTGCQSCEVSCKMEHDYPVGKWGIRVYDDGPWEIDPKHFNWNKVPVPTDLCDLCAERTAVGREPICVHHCLANVMHYGTVEELAAMMDGSQKQVLFVGPNQPQED</sequence>
<keyword evidence="7" id="KW-0411">Iron-sulfur</keyword>
<name>A0A3N0AXF2_9ACTN</name>
<dbReference type="Gene3D" id="3.30.70.20">
    <property type="match status" value="1"/>
</dbReference>
<dbReference type="RefSeq" id="WP_117283670.1">
    <property type="nucleotide sequence ID" value="NZ_JAMTCE010000011.1"/>
</dbReference>
<keyword evidence="6" id="KW-0408">Iron</keyword>
<evidence type="ECO:0000256" key="5">
    <source>
        <dbReference type="ARBA" id="ARBA00022982"/>
    </source>
</evidence>
<reference evidence="9 10" key="1">
    <citation type="journal article" date="2019" name="Microbiol. Resour. Announc.">
        <title>Draft Genome Sequences of Type Strains of Gordonibacter faecihominis, Paraeggerthella hongkongensis, Parvibacter caecicola,Slackia equolifaciens, Slackia faecicanis, and Slackia isoflavoniconvertens.</title>
        <authorList>
            <person name="Danylec N."/>
            <person name="Stoll D.A."/>
            <person name="Dotsch A."/>
            <person name="Huch M."/>
        </authorList>
    </citation>
    <scope>NUCLEOTIDE SEQUENCE [LARGE SCALE GENOMIC DNA]</scope>
    <source>
        <strain evidence="9 10">DSM 18785</strain>
    </source>
</reference>
<comment type="caution">
    <text evidence="9">The sequence shown here is derived from an EMBL/GenBank/DDBJ whole genome shotgun (WGS) entry which is preliminary data.</text>
</comment>
<evidence type="ECO:0000256" key="2">
    <source>
        <dbReference type="ARBA" id="ARBA00022485"/>
    </source>
</evidence>
<dbReference type="GO" id="GO:0046872">
    <property type="term" value="F:metal ion binding"/>
    <property type="evidence" value="ECO:0007669"/>
    <property type="project" value="UniProtKB-KW"/>
</dbReference>
<keyword evidence="10" id="KW-1185">Reference proteome</keyword>
<dbReference type="PANTHER" id="PTHR43177:SF5">
    <property type="entry name" value="ANAEROBIC DIMETHYL SULFOXIDE REDUCTASE CHAIN B-RELATED"/>
    <property type="match status" value="1"/>
</dbReference>
<dbReference type="AlphaFoldDB" id="A0A3N0AXF2"/>
<evidence type="ECO:0000256" key="7">
    <source>
        <dbReference type="ARBA" id="ARBA00023014"/>
    </source>
</evidence>
<proteinExistence type="predicted"/>
<dbReference type="SUPFAM" id="SSF54862">
    <property type="entry name" value="4Fe-4S ferredoxins"/>
    <property type="match status" value="1"/>
</dbReference>
<evidence type="ECO:0000256" key="4">
    <source>
        <dbReference type="ARBA" id="ARBA00022737"/>
    </source>
</evidence>
<feature type="domain" description="4Fe-4S ferredoxin-type" evidence="8">
    <location>
        <begin position="4"/>
        <end position="33"/>
    </location>
</feature>
<organism evidence="9 10">
    <name type="scientific">Adlercreutzia equolifaciens subsp. celatus DSM 18785</name>
    <dbReference type="NCBI Taxonomy" id="1121021"/>
    <lineage>
        <taxon>Bacteria</taxon>
        <taxon>Bacillati</taxon>
        <taxon>Actinomycetota</taxon>
        <taxon>Coriobacteriia</taxon>
        <taxon>Eggerthellales</taxon>
        <taxon>Eggerthellaceae</taxon>
        <taxon>Adlercreutzia</taxon>
    </lineage>
</organism>
<evidence type="ECO:0000256" key="1">
    <source>
        <dbReference type="ARBA" id="ARBA00022448"/>
    </source>
</evidence>
<gene>
    <name evidence="9" type="ORF">DMP10_03000</name>
</gene>
<dbReference type="PANTHER" id="PTHR43177">
    <property type="entry name" value="PROTEIN NRFC"/>
    <property type="match status" value="1"/>
</dbReference>
<protein>
    <submittedName>
        <fullName evidence="9">Oxidoreductase</fullName>
    </submittedName>
</protein>
<accession>A0A3N0AXF2</accession>
<keyword evidence="2" id="KW-0004">4Fe-4S</keyword>
<keyword evidence="5" id="KW-0249">Electron transport</keyword>
<keyword evidence="3" id="KW-0479">Metal-binding</keyword>
<evidence type="ECO:0000313" key="10">
    <source>
        <dbReference type="Proteomes" id="UP000278327"/>
    </source>
</evidence>
<dbReference type="PROSITE" id="PS51379">
    <property type="entry name" value="4FE4S_FER_2"/>
    <property type="match status" value="1"/>
</dbReference>
<keyword evidence="4" id="KW-0677">Repeat</keyword>
<dbReference type="GO" id="GO:0051539">
    <property type="term" value="F:4 iron, 4 sulfur cluster binding"/>
    <property type="evidence" value="ECO:0007669"/>
    <property type="project" value="UniProtKB-KW"/>
</dbReference>
<evidence type="ECO:0000256" key="6">
    <source>
        <dbReference type="ARBA" id="ARBA00023004"/>
    </source>
</evidence>
<evidence type="ECO:0000259" key="8">
    <source>
        <dbReference type="PROSITE" id="PS51379"/>
    </source>
</evidence>
<evidence type="ECO:0000256" key="3">
    <source>
        <dbReference type="ARBA" id="ARBA00022723"/>
    </source>
</evidence>
<dbReference type="Proteomes" id="UP000278327">
    <property type="component" value="Unassembled WGS sequence"/>
</dbReference>
<keyword evidence="1" id="KW-0813">Transport</keyword>
<dbReference type="EMBL" id="QICA01000003">
    <property type="protein sequence ID" value="RNL39368.1"/>
    <property type="molecule type" value="Genomic_DNA"/>
</dbReference>
<evidence type="ECO:0000313" key="9">
    <source>
        <dbReference type="EMBL" id="RNL39368.1"/>
    </source>
</evidence>